<evidence type="ECO:0000259" key="11">
    <source>
        <dbReference type="Pfam" id="PF24894"/>
    </source>
</evidence>
<dbReference type="NCBIfam" id="NF001947">
    <property type="entry name" value="PRK00725.1"/>
    <property type="match status" value="1"/>
</dbReference>
<proteinExistence type="inferred from homology"/>
<keyword evidence="3 9" id="KW-0808">Transferase</keyword>
<feature type="binding site" evidence="9">
    <location>
        <position position="209"/>
    </location>
    <ligand>
        <name>alpha-D-glucose 1-phosphate</name>
        <dbReference type="ChEBI" id="CHEBI:58601"/>
    </ligand>
</feature>
<dbReference type="NCBIfam" id="TIGR02091">
    <property type="entry name" value="glgC"/>
    <property type="match status" value="1"/>
</dbReference>
<evidence type="ECO:0000313" key="13">
    <source>
        <dbReference type="Proteomes" id="UP000198736"/>
    </source>
</evidence>
<evidence type="ECO:0000256" key="2">
    <source>
        <dbReference type="ARBA" id="ARBA00022600"/>
    </source>
</evidence>
<dbReference type="SUPFAM" id="SSF51161">
    <property type="entry name" value="Trimeric LpxA-like enzymes"/>
    <property type="match status" value="1"/>
</dbReference>
<dbReference type="InterPro" id="IPR011004">
    <property type="entry name" value="Trimer_LpxA-like_sf"/>
</dbReference>
<accession>A0A0S4L1Y6</accession>
<protein>
    <recommendedName>
        <fullName evidence="9">Glucose-1-phosphate adenylyltransferase</fullName>
        <ecNumber evidence="9">2.7.7.27</ecNumber>
    </recommendedName>
    <alternativeName>
        <fullName evidence="9">ADP-glucose pyrophosphorylase</fullName>
        <shortName evidence="9">ADPGlc PPase</shortName>
    </alternativeName>
    <alternativeName>
        <fullName evidence="9">ADP-glucose synthase</fullName>
    </alternativeName>
</protein>
<dbReference type="EC" id="2.7.7.27" evidence="9"/>
<evidence type="ECO:0000256" key="1">
    <source>
        <dbReference type="ARBA" id="ARBA00010443"/>
    </source>
</evidence>
<evidence type="ECO:0000256" key="3">
    <source>
        <dbReference type="ARBA" id="ARBA00022679"/>
    </source>
</evidence>
<dbReference type="Gene3D" id="3.90.550.10">
    <property type="entry name" value="Spore Coat Polysaccharide Biosynthesis Protein SpsA, Chain A"/>
    <property type="match status" value="1"/>
</dbReference>
<evidence type="ECO:0000259" key="10">
    <source>
        <dbReference type="Pfam" id="PF00483"/>
    </source>
</evidence>
<evidence type="ECO:0000256" key="9">
    <source>
        <dbReference type="HAMAP-Rule" id="MF_00624"/>
    </source>
</evidence>
<dbReference type="Gene3D" id="2.160.10.10">
    <property type="entry name" value="Hexapeptide repeat proteins"/>
    <property type="match status" value="1"/>
</dbReference>
<reference evidence="13" key="1">
    <citation type="submission" date="2015-10" db="EMBL/GenBank/DDBJ databases">
        <authorList>
            <person name="Luecker S."/>
            <person name="Luecker S."/>
        </authorList>
    </citation>
    <scope>NUCLEOTIDE SEQUENCE [LARGE SCALE GENOMIC DNA]</scope>
</reference>
<dbReference type="STRING" id="1742973.COMA2_10248"/>
<dbReference type="AlphaFoldDB" id="A0A0S4L1Y6"/>
<keyword evidence="4 9" id="KW-0548">Nucleotidyltransferase</keyword>
<feature type="domain" description="Glucose-1-phosphate adenylyltransferase/Bifunctional protein GlmU-like C-terminal hexapeptide" evidence="11">
    <location>
        <begin position="339"/>
        <end position="445"/>
    </location>
</feature>
<keyword evidence="2 9" id="KW-0321">Glycogen metabolism</keyword>
<feature type="binding site" evidence="9">
    <location>
        <position position="144"/>
    </location>
    <ligand>
        <name>alpha-D-glucose 1-phosphate</name>
        <dbReference type="ChEBI" id="CHEBI:58601"/>
    </ligand>
</feature>
<feature type="domain" description="Nucleotidyl transferase" evidence="10">
    <location>
        <begin position="53"/>
        <end position="315"/>
    </location>
</feature>
<dbReference type="Pfam" id="PF00483">
    <property type="entry name" value="NTP_transferase"/>
    <property type="match status" value="1"/>
</dbReference>
<dbReference type="PANTHER" id="PTHR43523:SF2">
    <property type="entry name" value="GLUCOSE-1-PHOSPHATE ADENYLYLTRANSFERASE"/>
    <property type="match status" value="1"/>
</dbReference>
<comment type="subunit">
    <text evidence="9">Homotetramer.</text>
</comment>
<organism evidence="12 13">
    <name type="scientific">Candidatus Nitrospira nitrificans</name>
    <dbReference type="NCBI Taxonomy" id="1742973"/>
    <lineage>
        <taxon>Bacteria</taxon>
        <taxon>Pseudomonadati</taxon>
        <taxon>Nitrospirota</taxon>
        <taxon>Nitrospiria</taxon>
        <taxon>Nitrospirales</taxon>
        <taxon>Nitrospiraceae</taxon>
        <taxon>Nitrospira</taxon>
    </lineage>
</organism>
<dbReference type="HAMAP" id="MF_00624">
    <property type="entry name" value="GlgC"/>
    <property type="match status" value="1"/>
</dbReference>
<dbReference type="EMBL" id="CZPZ01000001">
    <property type="protein sequence ID" value="CUS31708.1"/>
    <property type="molecule type" value="Genomic_DNA"/>
</dbReference>
<comment type="pathway">
    <text evidence="9">Glycan biosynthesis; glycogen biosynthesis.</text>
</comment>
<comment type="similarity">
    <text evidence="1 9">Belongs to the bacterial/plant glucose-1-phosphate adenylyltransferase family.</text>
</comment>
<comment type="function">
    <text evidence="9">Involved in the biosynthesis of ADP-glucose, a building block required for the elongation reactions to produce glycogen. Catalyzes the reaction between ATP and alpha-D-glucose 1-phosphate (G1P) to produce pyrophosphate and ADP-Glc.</text>
</comment>
<evidence type="ECO:0000256" key="7">
    <source>
        <dbReference type="ARBA" id="ARBA00023056"/>
    </source>
</evidence>
<keyword evidence="5 9" id="KW-0547">Nucleotide-binding</keyword>
<dbReference type="InterPro" id="IPR005835">
    <property type="entry name" value="NTP_transferase_dom"/>
</dbReference>
<keyword evidence="13" id="KW-1185">Reference proteome</keyword>
<dbReference type="UniPathway" id="UPA00164"/>
<dbReference type="Pfam" id="PF24894">
    <property type="entry name" value="Hexapep_GlmU"/>
    <property type="match status" value="1"/>
</dbReference>
<dbReference type="PROSITE" id="PS00809">
    <property type="entry name" value="ADP_GLC_PYROPHOSPH_2"/>
    <property type="match status" value="1"/>
</dbReference>
<gene>
    <name evidence="9 12" type="primary">glgC</name>
    <name evidence="12" type="ORF">COMA2_10248</name>
</gene>
<dbReference type="InterPro" id="IPR011831">
    <property type="entry name" value="ADP-Glc_PPase"/>
</dbReference>
<evidence type="ECO:0000313" key="12">
    <source>
        <dbReference type="EMBL" id="CUS31708.1"/>
    </source>
</evidence>
<dbReference type="PANTHER" id="PTHR43523">
    <property type="entry name" value="GLUCOSE-1-PHOSPHATE ADENYLYLTRANSFERASE-RELATED"/>
    <property type="match status" value="1"/>
</dbReference>
<comment type="catalytic activity">
    <reaction evidence="9">
        <text>alpha-D-glucose 1-phosphate + ATP + H(+) = ADP-alpha-D-glucose + diphosphate</text>
        <dbReference type="Rhea" id="RHEA:12120"/>
        <dbReference type="ChEBI" id="CHEBI:15378"/>
        <dbReference type="ChEBI" id="CHEBI:30616"/>
        <dbReference type="ChEBI" id="CHEBI:33019"/>
        <dbReference type="ChEBI" id="CHEBI:57498"/>
        <dbReference type="ChEBI" id="CHEBI:58601"/>
        <dbReference type="EC" id="2.7.7.27"/>
    </reaction>
</comment>
<dbReference type="InterPro" id="IPR005836">
    <property type="entry name" value="ADP_Glu_pyroP_CS"/>
</dbReference>
<keyword evidence="6 9" id="KW-0067">ATP-binding</keyword>
<feature type="site" description="Could play a key role in the communication between the regulatory and the substrate sites" evidence="9">
    <location>
        <position position="105"/>
    </location>
</feature>
<feature type="binding site" evidence="9">
    <location>
        <begin position="224"/>
        <end position="225"/>
    </location>
    <ligand>
        <name>alpha-D-glucose 1-phosphate</name>
        <dbReference type="ChEBI" id="CHEBI:58601"/>
    </ligand>
</feature>
<keyword evidence="7 9" id="KW-0320">Glycogen biosynthesis</keyword>
<evidence type="ECO:0000256" key="5">
    <source>
        <dbReference type="ARBA" id="ARBA00022741"/>
    </source>
</evidence>
<evidence type="ECO:0000256" key="8">
    <source>
        <dbReference type="ARBA" id="ARBA00023277"/>
    </source>
</evidence>
<dbReference type="NCBIfam" id="NF002023">
    <property type="entry name" value="PRK00844.1"/>
    <property type="match status" value="1"/>
</dbReference>
<dbReference type="SUPFAM" id="SSF53448">
    <property type="entry name" value="Nucleotide-diphospho-sugar transferases"/>
    <property type="match status" value="1"/>
</dbReference>
<keyword evidence="8 9" id="KW-0119">Carbohydrate metabolism</keyword>
<dbReference type="InterPro" id="IPR056818">
    <property type="entry name" value="GlmU/GlgC-like_hexapep"/>
</dbReference>
<sequence length="459" mass="51391">MLTPLFIINRSRAAHFGVPIASIIRMEREVNDSTSFLFHGGPGRIQPMKNIFTMILAGGKGERLFPLTDQRAKPAVPFGGKYRIIDFTLSNCLNSGLRKIAVLIQYKSHSLDRHIRTGWNILNAELGEYIASIPPQQRISEDWYRGTADAVYQNMFLIDGEHPEFLLILAGDHVYKMNYAEMYHWLIAKSADAVVGAIDIPVQEATRFGVIAVDKDYRITRFDEKPAHPIPLPNDPAHAFASMGIYLFRTKAIREHLIADAREGSAHDFGKNIIPRMIEQGRVYAFKFQDANNKAVKYWRDIGTLDAYWEANMDLVAVDPQFNLYDSGWPIRTYQGQFPPAKFVFAQDFQGGRMGVALDSIVCGGCIVSGGRVQNSIVSPNVRVQDHADVRESILMENVTIGAQSRIRRAIIDKDVTIPPHTEIGYDREADAQRFTVTESGLVVISKGMKLHAAVDPSG</sequence>
<dbReference type="GO" id="GO:0005524">
    <property type="term" value="F:ATP binding"/>
    <property type="evidence" value="ECO:0007669"/>
    <property type="project" value="UniProtKB-KW"/>
</dbReference>
<dbReference type="CDD" id="cd02508">
    <property type="entry name" value="ADP_Glucose_PP"/>
    <property type="match status" value="1"/>
</dbReference>
<dbReference type="Proteomes" id="UP000198736">
    <property type="component" value="Unassembled WGS sequence"/>
</dbReference>
<dbReference type="InterPro" id="IPR023049">
    <property type="entry name" value="GlgC_bac"/>
</dbReference>
<dbReference type="GO" id="GO:0005978">
    <property type="term" value="P:glycogen biosynthetic process"/>
    <property type="evidence" value="ECO:0007669"/>
    <property type="project" value="UniProtKB-UniRule"/>
</dbReference>
<dbReference type="GO" id="GO:0008878">
    <property type="term" value="F:glucose-1-phosphate adenylyltransferase activity"/>
    <property type="evidence" value="ECO:0007669"/>
    <property type="project" value="UniProtKB-UniRule"/>
</dbReference>
<evidence type="ECO:0000256" key="4">
    <source>
        <dbReference type="ARBA" id="ARBA00022695"/>
    </source>
</evidence>
<dbReference type="InterPro" id="IPR029044">
    <property type="entry name" value="Nucleotide-diphossugar_trans"/>
</dbReference>
<feature type="binding site" evidence="9">
    <location>
        <position position="242"/>
    </location>
    <ligand>
        <name>alpha-D-glucose 1-phosphate</name>
        <dbReference type="ChEBI" id="CHEBI:58601"/>
    </ligand>
</feature>
<feature type="site" description="Could play a key role in the communication between the regulatory and the substrate sites" evidence="9">
    <location>
        <position position="143"/>
    </location>
</feature>
<dbReference type="CDD" id="cd04651">
    <property type="entry name" value="LbH_G1P_AT_C"/>
    <property type="match status" value="1"/>
</dbReference>
<evidence type="ECO:0000256" key="6">
    <source>
        <dbReference type="ARBA" id="ARBA00022840"/>
    </source>
</evidence>
<name>A0A0S4L1Y6_9BACT</name>